<feature type="domain" description="SEC7" evidence="2">
    <location>
        <begin position="260"/>
        <end position="428"/>
    </location>
</feature>
<name>A0AAU9KD81_9CILI</name>
<dbReference type="Gene3D" id="1.10.220.20">
    <property type="match status" value="1"/>
</dbReference>
<evidence type="ECO:0000313" key="3">
    <source>
        <dbReference type="EMBL" id="CAG9335250.1"/>
    </source>
</evidence>
<dbReference type="InterPro" id="IPR002110">
    <property type="entry name" value="Ankyrin_rpt"/>
</dbReference>
<dbReference type="InterPro" id="IPR023394">
    <property type="entry name" value="Sec7_C_sf"/>
</dbReference>
<proteinExistence type="predicted"/>
<dbReference type="PROSITE" id="PS50088">
    <property type="entry name" value="ANK_REPEAT"/>
    <property type="match status" value="2"/>
</dbReference>
<dbReference type="SMART" id="SM00222">
    <property type="entry name" value="Sec7"/>
    <property type="match status" value="1"/>
</dbReference>
<reference evidence="3" key="1">
    <citation type="submission" date="2021-09" db="EMBL/GenBank/DDBJ databases">
        <authorList>
            <consortium name="AG Swart"/>
            <person name="Singh M."/>
            <person name="Singh A."/>
            <person name="Seah K."/>
            <person name="Emmerich C."/>
        </authorList>
    </citation>
    <scope>NUCLEOTIDE SEQUENCE</scope>
    <source>
        <strain evidence="3">ATCC30299</strain>
    </source>
</reference>
<dbReference type="Gene3D" id="1.10.1000.11">
    <property type="entry name" value="Arf Nucleotide-binding Site Opener,domain 2"/>
    <property type="match status" value="1"/>
</dbReference>
<evidence type="ECO:0000256" key="1">
    <source>
        <dbReference type="PROSITE-ProRule" id="PRU00023"/>
    </source>
</evidence>
<dbReference type="GO" id="GO:0005085">
    <property type="term" value="F:guanyl-nucleotide exchange factor activity"/>
    <property type="evidence" value="ECO:0007669"/>
    <property type="project" value="InterPro"/>
</dbReference>
<dbReference type="InterPro" id="IPR000904">
    <property type="entry name" value="Sec7_dom"/>
</dbReference>
<feature type="repeat" description="ANK" evidence="1">
    <location>
        <begin position="91"/>
        <end position="123"/>
    </location>
</feature>
<dbReference type="PANTHER" id="PTHR10663">
    <property type="entry name" value="GUANYL-NUCLEOTIDE EXCHANGE FACTOR"/>
    <property type="match status" value="1"/>
</dbReference>
<dbReference type="Proteomes" id="UP001162131">
    <property type="component" value="Unassembled WGS sequence"/>
</dbReference>
<dbReference type="InterPro" id="IPR036770">
    <property type="entry name" value="Ankyrin_rpt-contain_sf"/>
</dbReference>
<feature type="repeat" description="ANK" evidence="1">
    <location>
        <begin position="124"/>
        <end position="156"/>
    </location>
</feature>
<dbReference type="Pfam" id="PF01369">
    <property type="entry name" value="Sec7"/>
    <property type="match status" value="1"/>
</dbReference>
<protein>
    <recommendedName>
        <fullName evidence="2">SEC7 domain-containing protein</fullName>
    </recommendedName>
</protein>
<dbReference type="EMBL" id="CAJZBQ010000062">
    <property type="protein sequence ID" value="CAG9335250.1"/>
    <property type="molecule type" value="Genomic_DNA"/>
</dbReference>
<dbReference type="PROSITE" id="PS50190">
    <property type="entry name" value="SEC7"/>
    <property type="match status" value="1"/>
</dbReference>
<dbReference type="GO" id="GO:0032012">
    <property type="term" value="P:regulation of ARF protein signal transduction"/>
    <property type="evidence" value="ECO:0007669"/>
    <property type="project" value="InterPro"/>
</dbReference>
<dbReference type="SUPFAM" id="SSF48403">
    <property type="entry name" value="Ankyrin repeat"/>
    <property type="match status" value="1"/>
</dbReference>
<organism evidence="3 4">
    <name type="scientific">Blepharisma stoltei</name>
    <dbReference type="NCBI Taxonomy" id="1481888"/>
    <lineage>
        <taxon>Eukaryota</taxon>
        <taxon>Sar</taxon>
        <taxon>Alveolata</taxon>
        <taxon>Ciliophora</taxon>
        <taxon>Postciliodesmatophora</taxon>
        <taxon>Heterotrichea</taxon>
        <taxon>Heterotrichida</taxon>
        <taxon>Blepharismidae</taxon>
        <taxon>Blepharisma</taxon>
    </lineage>
</organism>
<sequence length="547" mass="61287">MGNANRIDYTITQNRHPGCTNCLGCSELMLDGGELAIHQQVGIPRGRIIPESLKYLTNNELQLLQAAGTKNLSSIRWYLSQGISPNTYDENRTSPLHIAARQGSLQIIQELLNKGAFINLTDCAGWTPLHVASYYGREQAVTELLSYGADFSLVNRRGETPCDIARTPQTREVFNNFCKDSSQIICRKKTPNLALDLSAMEVKNFVQDFKDGRTSKDRSPTLEEPSEIIAPINWIFPGISSLIVSPLISTPTNELKLECIKLFNLEPLRGLTFMLAMGVLGNKPQEVSKYFLTEPKLSKSSIGFILGEINNFYKEVAFEFMKQLGLKGINIVVALRKVFSHLILPEEGGKITHILQAFGNVFSKQNCQFGSPEAIQSLSFSIIMLDKSIKQHNPIDKENFITTNSGLRDGKDYPEGILNWIYDEVSRVPVIFPIEDPIDLSLFDILDFEGIVTIKERKRHMGLFQGLLIFFGTSKVPYACLVLKGAEISENWLTHLVTISHKEGMETAKLSKEGRMKTRKEKNLAFKSENSKKWIEVLNAAASCNTN</sequence>
<dbReference type="SMART" id="SM00248">
    <property type="entry name" value="ANK"/>
    <property type="match status" value="2"/>
</dbReference>
<dbReference type="Gene3D" id="1.25.40.20">
    <property type="entry name" value="Ankyrin repeat-containing domain"/>
    <property type="match status" value="1"/>
</dbReference>
<accession>A0AAU9KD81</accession>
<keyword evidence="1" id="KW-0040">ANK repeat</keyword>
<comment type="caution">
    <text evidence="3">The sequence shown here is derived from an EMBL/GenBank/DDBJ whole genome shotgun (WGS) entry which is preliminary data.</text>
</comment>
<keyword evidence="4" id="KW-1185">Reference proteome</keyword>
<gene>
    <name evidence="3" type="ORF">BSTOLATCC_MIC63727</name>
</gene>
<dbReference type="AlphaFoldDB" id="A0AAU9KD81"/>
<dbReference type="InterPro" id="IPR035999">
    <property type="entry name" value="Sec7_dom_sf"/>
</dbReference>
<evidence type="ECO:0000259" key="2">
    <source>
        <dbReference type="PROSITE" id="PS50190"/>
    </source>
</evidence>
<dbReference type="PROSITE" id="PS50297">
    <property type="entry name" value="ANK_REP_REGION"/>
    <property type="match status" value="2"/>
</dbReference>
<dbReference type="SUPFAM" id="SSF48425">
    <property type="entry name" value="Sec7 domain"/>
    <property type="match status" value="1"/>
</dbReference>
<evidence type="ECO:0000313" key="4">
    <source>
        <dbReference type="Proteomes" id="UP001162131"/>
    </source>
</evidence>
<dbReference type="Pfam" id="PF12796">
    <property type="entry name" value="Ank_2"/>
    <property type="match status" value="1"/>
</dbReference>